<dbReference type="GO" id="GO:0004540">
    <property type="term" value="F:RNA nuclease activity"/>
    <property type="evidence" value="ECO:0007669"/>
    <property type="project" value="InterPro"/>
</dbReference>
<dbReference type="GO" id="GO:0046872">
    <property type="term" value="F:metal ion binding"/>
    <property type="evidence" value="ECO:0007669"/>
    <property type="project" value="UniProtKB-KW"/>
</dbReference>
<dbReference type="GO" id="GO:0016787">
    <property type="term" value="F:hydrolase activity"/>
    <property type="evidence" value="ECO:0007669"/>
    <property type="project" value="UniProtKB-KW"/>
</dbReference>
<keyword evidence="5" id="KW-0694">RNA-binding</keyword>
<name>A0A7X2NIC4_9CLOT</name>
<evidence type="ECO:0000313" key="8">
    <source>
        <dbReference type="Proteomes" id="UP000429958"/>
    </source>
</evidence>
<dbReference type="SUPFAM" id="SSF50249">
    <property type="entry name" value="Nucleic acid-binding proteins"/>
    <property type="match status" value="1"/>
</dbReference>
<dbReference type="NCBIfam" id="TIGR00757">
    <property type="entry name" value="RNaseEG"/>
    <property type="match status" value="1"/>
</dbReference>
<accession>A0A7X2NIC4</accession>
<evidence type="ECO:0000256" key="5">
    <source>
        <dbReference type="ARBA" id="ARBA00022884"/>
    </source>
</evidence>
<comment type="caution">
    <text evidence="7">The sequence shown here is derived from an EMBL/GenBank/DDBJ whole genome shotgun (WGS) entry which is preliminary data.</text>
</comment>
<sequence>MDKIIVTRWRNKVCTAALSKGSISQIMLEPDNGTSMLNNIYIGKVQKVVANINAAFVDIGRDKTGYYSLDENPNHIYVSSAGKKLKAGDEIVVQVIRDGVKTKAPVLTSRLSFAGRFLVLTAGRPGIGFSAKIGNVTYKARIRQLLEKAMEAYGEDMGIIVRTNGPEASEEGLLDELHLLNSQYRKVLSDAACRTCYTCLYQSPPAYITAIRDAYGSSIQEIVTDEELYHEQLKEYLGQYQQAEEDILVFYEDKLLPMAKLYSLDTAVEKALSKHVWLKSGGYLVIEPTEAMVVIDVNTGKYSGKKKHQDTIFKINMEAAGEIARQLRLRNLSGIIIIDFIDMEREADKEKLLYHLKAAVSKDPVKTTVVDMTRLNLVELTRKKERKPLYEQVCE</sequence>
<evidence type="ECO:0000256" key="3">
    <source>
        <dbReference type="ARBA" id="ARBA00022801"/>
    </source>
</evidence>
<keyword evidence="2" id="KW-0479">Metal-binding</keyword>
<dbReference type="InterPro" id="IPR003029">
    <property type="entry name" value="S1_domain"/>
</dbReference>
<reference evidence="7 8" key="1">
    <citation type="submission" date="2019-08" db="EMBL/GenBank/DDBJ databases">
        <title>In-depth cultivation of the pig gut microbiome towards novel bacterial diversity and tailored functional studies.</title>
        <authorList>
            <person name="Wylensek D."/>
            <person name="Hitch T.C.A."/>
            <person name="Clavel T."/>
        </authorList>
    </citation>
    <scope>NUCLEOTIDE SEQUENCE [LARGE SCALE GENOMIC DNA]</scope>
    <source>
        <strain evidence="7 8">WCA-389-WT-23D1</strain>
    </source>
</reference>
<dbReference type="InterPro" id="IPR004659">
    <property type="entry name" value="RNase_E/G"/>
</dbReference>
<proteinExistence type="predicted"/>
<dbReference type="GO" id="GO:0003723">
    <property type="term" value="F:RNA binding"/>
    <property type="evidence" value="ECO:0007669"/>
    <property type="project" value="UniProtKB-KW"/>
</dbReference>
<comment type="cofactor">
    <cofactor evidence="1">
        <name>Mg(2+)</name>
        <dbReference type="ChEBI" id="CHEBI:18420"/>
    </cofactor>
</comment>
<keyword evidence="8" id="KW-1185">Reference proteome</keyword>
<dbReference type="Proteomes" id="UP000429958">
    <property type="component" value="Unassembled WGS sequence"/>
</dbReference>
<dbReference type="InterPro" id="IPR019307">
    <property type="entry name" value="RNA-bd_AU-1/RNase_E/G"/>
</dbReference>
<dbReference type="CDD" id="cd04453">
    <property type="entry name" value="S1_RNase_E"/>
    <property type="match status" value="1"/>
</dbReference>
<dbReference type="Gene3D" id="2.40.50.140">
    <property type="entry name" value="Nucleic acid-binding proteins"/>
    <property type="match status" value="1"/>
</dbReference>
<keyword evidence="4" id="KW-0460">Magnesium</keyword>
<dbReference type="RefSeq" id="WP_154470794.1">
    <property type="nucleotide sequence ID" value="NZ_VUMD01000001.1"/>
</dbReference>
<dbReference type="PANTHER" id="PTHR30001:SF0">
    <property type="entry name" value="RIBONUCLEASE G"/>
    <property type="match status" value="1"/>
</dbReference>
<organism evidence="7 8">
    <name type="scientific">Clostridium porci</name>
    <dbReference type="NCBI Taxonomy" id="2605778"/>
    <lineage>
        <taxon>Bacteria</taxon>
        <taxon>Bacillati</taxon>
        <taxon>Bacillota</taxon>
        <taxon>Clostridia</taxon>
        <taxon>Eubacteriales</taxon>
        <taxon>Clostridiaceae</taxon>
        <taxon>Clostridium</taxon>
    </lineage>
</organism>
<dbReference type="InterPro" id="IPR012340">
    <property type="entry name" value="NA-bd_OB-fold"/>
</dbReference>
<feature type="domain" description="S1 motif" evidence="6">
    <location>
        <begin position="38"/>
        <end position="110"/>
    </location>
</feature>
<dbReference type="PANTHER" id="PTHR30001">
    <property type="entry name" value="RIBONUCLEASE"/>
    <property type="match status" value="1"/>
</dbReference>
<evidence type="ECO:0000256" key="2">
    <source>
        <dbReference type="ARBA" id="ARBA00022723"/>
    </source>
</evidence>
<dbReference type="EMBL" id="VUMD01000001">
    <property type="protein sequence ID" value="MSS35399.1"/>
    <property type="molecule type" value="Genomic_DNA"/>
</dbReference>
<evidence type="ECO:0000256" key="1">
    <source>
        <dbReference type="ARBA" id="ARBA00001946"/>
    </source>
</evidence>
<dbReference type="GO" id="GO:0005737">
    <property type="term" value="C:cytoplasm"/>
    <property type="evidence" value="ECO:0007669"/>
    <property type="project" value="TreeGrafter"/>
</dbReference>
<dbReference type="GO" id="GO:0006364">
    <property type="term" value="P:rRNA processing"/>
    <property type="evidence" value="ECO:0007669"/>
    <property type="project" value="TreeGrafter"/>
</dbReference>
<gene>
    <name evidence="7" type="ORF">FYJ39_02065</name>
</gene>
<dbReference type="AlphaFoldDB" id="A0A7X2NIC4"/>
<evidence type="ECO:0000313" key="7">
    <source>
        <dbReference type="EMBL" id="MSS35399.1"/>
    </source>
</evidence>
<evidence type="ECO:0000256" key="4">
    <source>
        <dbReference type="ARBA" id="ARBA00022842"/>
    </source>
</evidence>
<dbReference type="Pfam" id="PF10150">
    <property type="entry name" value="RNase_E_G"/>
    <property type="match status" value="1"/>
</dbReference>
<keyword evidence="3" id="KW-0378">Hydrolase</keyword>
<evidence type="ECO:0000259" key="6">
    <source>
        <dbReference type="PROSITE" id="PS50126"/>
    </source>
</evidence>
<protein>
    <submittedName>
        <fullName evidence="7">Ribonuclease E/G</fullName>
    </submittedName>
</protein>
<dbReference type="PROSITE" id="PS50126">
    <property type="entry name" value="S1"/>
    <property type="match status" value="1"/>
</dbReference>